<evidence type="ECO:0000256" key="1">
    <source>
        <dbReference type="SAM" id="Phobius"/>
    </source>
</evidence>
<keyword evidence="1" id="KW-1133">Transmembrane helix</keyword>
<dbReference type="AlphaFoldDB" id="A0A8T4C768"/>
<gene>
    <name evidence="2" type="ORF">FJY86_00405</name>
</gene>
<dbReference type="EMBL" id="VGJJ01000002">
    <property type="protein sequence ID" value="MBM3281790.1"/>
    <property type="molecule type" value="Genomic_DNA"/>
</dbReference>
<reference evidence="2" key="1">
    <citation type="submission" date="2019-03" db="EMBL/GenBank/DDBJ databases">
        <title>Lake Tanganyika Metagenome-Assembled Genomes (MAGs).</title>
        <authorList>
            <person name="Tran P."/>
        </authorList>
    </citation>
    <scope>NUCLEOTIDE SEQUENCE</scope>
    <source>
        <strain evidence="2">M_DeepCast_50m_m2_156</strain>
    </source>
</reference>
<feature type="transmembrane region" description="Helical" evidence="1">
    <location>
        <begin position="106"/>
        <end position="124"/>
    </location>
</feature>
<organism evidence="2 3">
    <name type="scientific">Candidatus Iainarchaeum sp</name>
    <dbReference type="NCBI Taxonomy" id="3101447"/>
    <lineage>
        <taxon>Archaea</taxon>
        <taxon>Candidatus Iainarchaeota</taxon>
        <taxon>Candidatus Iainarchaeia</taxon>
        <taxon>Candidatus Iainarchaeales</taxon>
        <taxon>Candidatus Iainarchaeaceae</taxon>
        <taxon>Candidatus Iainarchaeum</taxon>
    </lineage>
</organism>
<feature type="transmembrane region" description="Helical" evidence="1">
    <location>
        <begin position="40"/>
        <end position="60"/>
    </location>
</feature>
<name>A0A8T4C768_9ARCH</name>
<feature type="transmembrane region" description="Helical" evidence="1">
    <location>
        <begin position="206"/>
        <end position="224"/>
    </location>
</feature>
<feature type="transmembrane region" description="Helical" evidence="1">
    <location>
        <begin position="136"/>
        <end position="156"/>
    </location>
</feature>
<sequence>MRILIPSKPTMPALVLLTAIVHFALQIISAQFYTSEIPALGTLLYMLGGALDIVVAAHVLKKAIEEKSQQFMRMGIGLCLLGMTFVLLGWSVIGLFGPATVKNVDVAIYLLIIGSGLSALFFAASPTPNKQRSGAVMLVVALFLLLVLVVGLYQLHKFLPPLYAAAGVPTLLRQQLLTGVLILFFLAALRFALYSGGKNTKESVQWYVIGMSILALVMLNYLLSTYPGDAYSWAGRFFHVMASGAFIQYLWWDKQGE</sequence>
<feature type="transmembrane region" description="Helical" evidence="1">
    <location>
        <begin position="176"/>
        <end position="194"/>
    </location>
</feature>
<comment type="caution">
    <text evidence="2">The sequence shown here is derived from an EMBL/GenBank/DDBJ whole genome shotgun (WGS) entry which is preliminary data.</text>
</comment>
<protein>
    <submittedName>
        <fullName evidence="2">Uncharacterized protein</fullName>
    </submittedName>
</protein>
<keyword evidence="1" id="KW-0812">Transmembrane</keyword>
<feature type="transmembrane region" description="Helical" evidence="1">
    <location>
        <begin position="230"/>
        <end position="252"/>
    </location>
</feature>
<feature type="transmembrane region" description="Helical" evidence="1">
    <location>
        <begin position="72"/>
        <end position="94"/>
    </location>
</feature>
<proteinExistence type="predicted"/>
<evidence type="ECO:0000313" key="2">
    <source>
        <dbReference type="EMBL" id="MBM3281790.1"/>
    </source>
</evidence>
<evidence type="ECO:0000313" key="3">
    <source>
        <dbReference type="Proteomes" id="UP000774699"/>
    </source>
</evidence>
<dbReference type="Proteomes" id="UP000774699">
    <property type="component" value="Unassembled WGS sequence"/>
</dbReference>
<accession>A0A8T4C768</accession>
<keyword evidence="1" id="KW-0472">Membrane</keyword>